<proteinExistence type="predicted"/>
<protein>
    <submittedName>
        <fullName evidence="2">Lantibiotic dehydratase</fullName>
    </submittedName>
</protein>
<keyword evidence="3" id="KW-1185">Reference proteome</keyword>
<dbReference type="Pfam" id="PF14028">
    <property type="entry name" value="Lant_dehydr_C"/>
    <property type="match status" value="1"/>
</dbReference>
<reference evidence="3" key="1">
    <citation type="submission" date="2018-11" db="EMBL/GenBank/DDBJ databases">
        <title>Proposal to divide the Flavobacteriaceae and reorganize its genera based on Amino Acid Identity values calculated from whole genome sequences.</title>
        <authorList>
            <person name="Nicholson A.C."/>
            <person name="Gulvik C.A."/>
            <person name="Whitney A.M."/>
            <person name="Humrighouse B.W."/>
            <person name="Bell M."/>
            <person name="Holmes B."/>
            <person name="Steigerwalt A.G."/>
            <person name="Villarma A."/>
            <person name="Sheth M."/>
            <person name="Batra D."/>
            <person name="Pryor J."/>
            <person name="Bernardet J.-F."/>
            <person name="Hugo C."/>
            <person name="Kampfer P."/>
            <person name="Newman J."/>
            <person name="McQuiston J.R."/>
        </authorList>
    </citation>
    <scope>NUCLEOTIDE SEQUENCE [LARGE SCALE GENOMIC DNA]</scope>
    <source>
        <strain evidence="3">G0229</strain>
    </source>
</reference>
<dbReference type="EMBL" id="CP033932">
    <property type="protein sequence ID" value="AZB24682.1"/>
    <property type="molecule type" value="Genomic_DNA"/>
</dbReference>
<feature type="domain" description="Thiopeptide-type bacteriocin biosynthesis" evidence="1">
    <location>
        <begin position="13"/>
        <end position="269"/>
    </location>
</feature>
<dbReference type="AlphaFoldDB" id="A0A3G6T5S5"/>
<evidence type="ECO:0000313" key="2">
    <source>
        <dbReference type="EMBL" id="AZB24682.1"/>
    </source>
</evidence>
<evidence type="ECO:0000313" key="3">
    <source>
        <dbReference type="Proteomes" id="UP000271193"/>
    </source>
</evidence>
<dbReference type="Proteomes" id="UP000271193">
    <property type="component" value="Chromosome"/>
</dbReference>
<evidence type="ECO:0000259" key="1">
    <source>
        <dbReference type="Pfam" id="PF14028"/>
    </source>
</evidence>
<name>A0A3G6T5S5_9FLAO</name>
<organism evidence="2 3">
    <name type="scientific">Chryseobacterium bernardetii</name>
    <dbReference type="NCBI Taxonomy" id="1241978"/>
    <lineage>
        <taxon>Bacteria</taxon>
        <taxon>Pseudomonadati</taxon>
        <taxon>Bacteroidota</taxon>
        <taxon>Flavobacteriia</taxon>
        <taxon>Flavobacteriales</taxon>
        <taxon>Weeksellaceae</taxon>
        <taxon>Chryseobacterium group</taxon>
        <taxon>Chryseobacterium</taxon>
    </lineage>
</organism>
<gene>
    <name evidence="2" type="ORF">EG339_08755</name>
</gene>
<accession>A0A3G6T5S5</accession>
<dbReference type="KEGG" id="cben:EG339_08755"/>
<sequence>MLMKRKFIPGSEWLYVKIYTGVKTADIILEEALIPLLQQLHKQNLIKKWFFIRYNDPGIHLRLRFELSDLKYFNKVLLLINDYLEQYINSGEISEFILDTYQREIERYGEETMEEAEFLFWKSSESILYEYIHFDDEEKIIISLYYIDQILECLGSTIQERVNWIKSSNHAFKQEFNADKNLNNQLDKKYRTFIDKYLEFLESDDYAPFRDFILDNINDSKEILQHIKHHSNSLQSFFSSVSHMHINRMFISNQRLFEMIIYDYLFRYYKTLVFKSNKML</sequence>
<dbReference type="InterPro" id="IPR023809">
    <property type="entry name" value="Thiopep_bacteriocin_synth_dom"/>
</dbReference>
<dbReference type="NCBIfam" id="TIGR03891">
    <property type="entry name" value="thiopep_ocin"/>
    <property type="match status" value="1"/>
</dbReference>